<dbReference type="AlphaFoldDB" id="A0A412W0H2"/>
<evidence type="ECO:0008006" key="3">
    <source>
        <dbReference type="Google" id="ProtNLM"/>
    </source>
</evidence>
<evidence type="ECO:0000313" key="2">
    <source>
        <dbReference type="Proteomes" id="UP000283426"/>
    </source>
</evidence>
<reference evidence="1 2" key="1">
    <citation type="submission" date="2018-08" db="EMBL/GenBank/DDBJ databases">
        <title>A genome reference for cultivated species of the human gut microbiota.</title>
        <authorList>
            <person name="Zou Y."/>
            <person name="Xue W."/>
            <person name="Luo G."/>
        </authorList>
    </citation>
    <scope>NUCLEOTIDE SEQUENCE [LARGE SCALE GENOMIC DNA]</scope>
    <source>
        <strain evidence="1 2">AF14-6AC</strain>
    </source>
</reference>
<evidence type="ECO:0000313" key="1">
    <source>
        <dbReference type="EMBL" id="RGV16310.1"/>
    </source>
</evidence>
<name>A0A412W0H2_9BACT</name>
<dbReference type="Proteomes" id="UP000283426">
    <property type="component" value="Unassembled WGS sequence"/>
</dbReference>
<dbReference type="EMBL" id="QRYW01000077">
    <property type="protein sequence ID" value="RGV16310.1"/>
    <property type="molecule type" value="Genomic_DNA"/>
</dbReference>
<protein>
    <recommendedName>
        <fullName evidence="3">Transposase</fullName>
    </recommendedName>
</protein>
<sequence>MLRLFYLQDYLYSPITQLFLKYFNDLCHKTYFNRNFGAVALARNRKTEILWIFFGIHTANAVLMIDKVRNRAVKSA</sequence>
<organism evidence="1 2">
    <name type="scientific">Odoribacter splanchnicus</name>
    <dbReference type="NCBI Taxonomy" id="28118"/>
    <lineage>
        <taxon>Bacteria</taxon>
        <taxon>Pseudomonadati</taxon>
        <taxon>Bacteroidota</taxon>
        <taxon>Bacteroidia</taxon>
        <taxon>Bacteroidales</taxon>
        <taxon>Odoribacteraceae</taxon>
        <taxon>Odoribacter</taxon>
    </lineage>
</organism>
<comment type="caution">
    <text evidence="1">The sequence shown here is derived from an EMBL/GenBank/DDBJ whole genome shotgun (WGS) entry which is preliminary data.</text>
</comment>
<gene>
    <name evidence="1" type="ORF">DWW24_21580</name>
</gene>
<accession>A0A412W0H2</accession>
<proteinExistence type="predicted"/>